<dbReference type="Pfam" id="PF00589">
    <property type="entry name" value="Phage_integrase"/>
    <property type="match status" value="1"/>
</dbReference>
<dbReference type="SUPFAM" id="SSF56349">
    <property type="entry name" value="DNA breaking-rejoining enzymes"/>
    <property type="match status" value="1"/>
</dbReference>
<evidence type="ECO:0000256" key="1">
    <source>
        <dbReference type="ARBA" id="ARBA00023172"/>
    </source>
</evidence>
<dbReference type="Gene3D" id="1.10.443.10">
    <property type="entry name" value="Intergrase catalytic core"/>
    <property type="match status" value="1"/>
</dbReference>
<dbReference type="PANTHER" id="PTHR35617">
    <property type="entry name" value="PHAGE_INTEGRASE DOMAIN-CONTAINING PROTEIN"/>
    <property type="match status" value="1"/>
</dbReference>
<keyword evidence="1" id="KW-0233">DNA recombination</keyword>
<dbReference type="Proteomes" id="UP001162164">
    <property type="component" value="Unassembled WGS sequence"/>
</dbReference>
<evidence type="ECO:0000313" key="4">
    <source>
        <dbReference type="Proteomes" id="UP001162164"/>
    </source>
</evidence>
<dbReference type="InterPro" id="IPR013762">
    <property type="entry name" value="Integrase-like_cat_sf"/>
</dbReference>
<organism evidence="3 4">
    <name type="scientific">Molorchus minor</name>
    <dbReference type="NCBI Taxonomy" id="1323400"/>
    <lineage>
        <taxon>Eukaryota</taxon>
        <taxon>Metazoa</taxon>
        <taxon>Ecdysozoa</taxon>
        <taxon>Arthropoda</taxon>
        <taxon>Hexapoda</taxon>
        <taxon>Insecta</taxon>
        <taxon>Pterygota</taxon>
        <taxon>Neoptera</taxon>
        <taxon>Endopterygota</taxon>
        <taxon>Coleoptera</taxon>
        <taxon>Polyphaga</taxon>
        <taxon>Cucujiformia</taxon>
        <taxon>Chrysomeloidea</taxon>
        <taxon>Cerambycidae</taxon>
        <taxon>Lamiinae</taxon>
        <taxon>Monochamini</taxon>
        <taxon>Molorchus</taxon>
    </lineage>
</organism>
<sequence length="173" mass="19563">MALVTGHRIQTLSLISIKNIIESESGLQIFIPDAIKTSGTGRTQPCMNIPFFHDNPRLCIASSLKQYLNYTKTIRDNKTDSLFLTYRKPYRRATKQTLSRWIKEALHAAGIDTSTFKPHSTRHAASSMALRQGVSIDVISRTVGWTKKSTCFARFYNRPLSTSHVFATSIMKH</sequence>
<dbReference type="InterPro" id="IPR011010">
    <property type="entry name" value="DNA_brk_join_enz"/>
</dbReference>
<protein>
    <recommendedName>
        <fullName evidence="2">Tyr recombinase domain-containing protein</fullName>
    </recommendedName>
</protein>
<gene>
    <name evidence="3" type="ORF">NQ317_009782</name>
</gene>
<comment type="caution">
    <text evidence="3">The sequence shown here is derived from an EMBL/GenBank/DDBJ whole genome shotgun (WGS) entry which is preliminary data.</text>
</comment>
<evidence type="ECO:0000259" key="2">
    <source>
        <dbReference type="PROSITE" id="PS51898"/>
    </source>
</evidence>
<dbReference type="InterPro" id="IPR002104">
    <property type="entry name" value="Integrase_catalytic"/>
</dbReference>
<dbReference type="PANTHER" id="PTHR35617:SF3">
    <property type="entry name" value="CORE-BINDING (CB) DOMAIN-CONTAINING PROTEIN"/>
    <property type="match status" value="1"/>
</dbReference>
<feature type="domain" description="Tyr recombinase" evidence="2">
    <location>
        <begin position="1"/>
        <end position="170"/>
    </location>
</feature>
<evidence type="ECO:0000313" key="3">
    <source>
        <dbReference type="EMBL" id="KAJ8963559.1"/>
    </source>
</evidence>
<keyword evidence="4" id="KW-1185">Reference proteome</keyword>
<proteinExistence type="predicted"/>
<dbReference type="EMBL" id="JAPWTJ010003039">
    <property type="protein sequence ID" value="KAJ8963559.1"/>
    <property type="molecule type" value="Genomic_DNA"/>
</dbReference>
<reference evidence="3" key="1">
    <citation type="journal article" date="2023" name="Insect Mol. Biol.">
        <title>Genome sequencing provides insights into the evolution of gene families encoding plant cell wall-degrading enzymes in longhorned beetles.</title>
        <authorList>
            <person name="Shin N.R."/>
            <person name="Okamura Y."/>
            <person name="Kirsch R."/>
            <person name="Pauchet Y."/>
        </authorList>
    </citation>
    <scope>NUCLEOTIDE SEQUENCE</scope>
    <source>
        <strain evidence="3">MMC_N1</strain>
    </source>
</reference>
<dbReference type="PROSITE" id="PS51898">
    <property type="entry name" value="TYR_RECOMBINASE"/>
    <property type="match status" value="1"/>
</dbReference>
<accession>A0ABQ9IRZ5</accession>
<name>A0ABQ9IRZ5_9CUCU</name>